<gene>
    <name evidence="2" type="primary">OG_ABa0048N23.17</name>
</gene>
<protein>
    <submittedName>
        <fullName evidence="2">Uncharacterized protein</fullName>
    </submittedName>
</protein>
<organism evidence="2">
    <name type="scientific">Oryza meyeriana var. granulata</name>
    <dbReference type="NCBI Taxonomy" id="110450"/>
    <lineage>
        <taxon>Eukaryota</taxon>
        <taxon>Viridiplantae</taxon>
        <taxon>Streptophyta</taxon>
        <taxon>Embryophyta</taxon>
        <taxon>Tracheophyta</taxon>
        <taxon>Spermatophyta</taxon>
        <taxon>Magnoliopsida</taxon>
        <taxon>Liliopsida</taxon>
        <taxon>Poales</taxon>
        <taxon>Poaceae</taxon>
        <taxon>BOP clade</taxon>
        <taxon>Oryzoideae</taxon>
        <taxon>Oryzeae</taxon>
        <taxon>Oryzinae</taxon>
        <taxon>Oryza</taxon>
        <taxon>Oryza meyeriana</taxon>
    </lineage>
</organism>
<proteinExistence type="predicted"/>
<name>A0A1V1H1C1_9ORYZ</name>
<evidence type="ECO:0000256" key="1">
    <source>
        <dbReference type="SAM" id="MobiDB-lite"/>
    </source>
</evidence>
<feature type="compositionally biased region" description="Basic and acidic residues" evidence="1">
    <location>
        <begin position="26"/>
        <end position="37"/>
    </location>
</feature>
<reference evidence="2" key="1">
    <citation type="submission" date="2009-05" db="EMBL/GenBank/DDBJ databases">
        <title>Oryza sativa Japonica Group genomic DNA, chromosome 6, BAC clone:KMK0024M20, cultivar:Khau Mac Kho.</title>
        <authorList>
            <person name="Matsumoto T."/>
            <person name="Wu J."/>
            <person name="Kanamori H."/>
        </authorList>
    </citation>
    <scope>NUCLEOTIDE SEQUENCE</scope>
    <source>
        <strain evidence="2">IRGC 102118</strain>
    </source>
</reference>
<dbReference type="EMBL" id="AP011476">
    <property type="protein sequence ID" value="BAX25160.1"/>
    <property type="molecule type" value="Genomic_DNA"/>
</dbReference>
<evidence type="ECO:0000313" key="2">
    <source>
        <dbReference type="EMBL" id="BAX25160.1"/>
    </source>
</evidence>
<dbReference type="AlphaFoldDB" id="A0A1V1H1C1"/>
<accession>A0A1V1H1C1</accession>
<feature type="region of interest" description="Disordered" evidence="1">
    <location>
        <begin position="15"/>
        <end position="80"/>
    </location>
</feature>
<sequence>MMALWAIDGCAWDGDTWHGSSGAGRSRADERASEGHRMALAAHVATRQASGGGGHARPLSEIGRCAGTQGTCDNHREVAG</sequence>